<feature type="compositionally biased region" description="Polar residues" evidence="1">
    <location>
        <begin position="1406"/>
        <end position="1417"/>
    </location>
</feature>
<organism evidence="2 3">
    <name type="scientific">Besnoitia besnoiti</name>
    <name type="common">Apicomplexan protozoan</name>
    <dbReference type="NCBI Taxonomy" id="94643"/>
    <lineage>
        <taxon>Eukaryota</taxon>
        <taxon>Sar</taxon>
        <taxon>Alveolata</taxon>
        <taxon>Apicomplexa</taxon>
        <taxon>Conoidasida</taxon>
        <taxon>Coccidia</taxon>
        <taxon>Eucoccidiorida</taxon>
        <taxon>Eimeriorina</taxon>
        <taxon>Sarcocystidae</taxon>
        <taxon>Besnoitia</taxon>
    </lineage>
</organism>
<feature type="compositionally biased region" description="Polar residues" evidence="1">
    <location>
        <begin position="2580"/>
        <end position="2592"/>
    </location>
</feature>
<feature type="region of interest" description="Disordered" evidence="1">
    <location>
        <begin position="208"/>
        <end position="260"/>
    </location>
</feature>
<feature type="compositionally biased region" description="Gly residues" evidence="1">
    <location>
        <begin position="2295"/>
        <end position="2305"/>
    </location>
</feature>
<feature type="compositionally biased region" description="Basic and acidic residues" evidence="1">
    <location>
        <begin position="890"/>
        <end position="900"/>
    </location>
</feature>
<dbReference type="STRING" id="94643.A0A2A9MLS9"/>
<dbReference type="GeneID" id="40309769"/>
<name>A0A2A9MLS9_BESBE</name>
<feature type="compositionally biased region" description="Basic and acidic residues" evidence="1">
    <location>
        <begin position="2523"/>
        <end position="2534"/>
    </location>
</feature>
<feature type="region of interest" description="Disordered" evidence="1">
    <location>
        <begin position="2070"/>
        <end position="2114"/>
    </location>
</feature>
<feature type="compositionally biased region" description="Gly residues" evidence="1">
    <location>
        <begin position="495"/>
        <end position="510"/>
    </location>
</feature>
<dbReference type="Proteomes" id="UP000224006">
    <property type="component" value="Chromosome III"/>
</dbReference>
<dbReference type="RefSeq" id="XP_029220656.1">
    <property type="nucleotide sequence ID" value="XM_029363290.1"/>
</dbReference>
<feature type="compositionally biased region" description="Acidic residues" evidence="1">
    <location>
        <begin position="2095"/>
        <end position="2111"/>
    </location>
</feature>
<feature type="compositionally biased region" description="Basic and acidic residues" evidence="1">
    <location>
        <begin position="1893"/>
        <end position="1906"/>
    </location>
</feature>
<feature type="region of interest" description="Disordered" evidence="1">
    <location>
        <begin position="1230"/>
        <end position="1257"/>
    </location>
</feature>
<feature type="compositionally biased region" description="Basic and acidic residues" evidence="1">
    <location>
        <begin position="577"/>
        <end position="589"/>
    </location>
</feature>
<feature type="compositionally biased region" description="Basic and acidic residues" evidence="1">
    <location>
        <begin position="825"/>
        <end position="854"/>
    </location>
</feature>
<sequence length="2605" mass="277806">MALPPWRKGGSASLTSVESAVPPRDQPPAQGGWEHPSYATAPPWQHRKGSYESERNEPLQTESNLRYARPAGGRVVEADSRREPRQRHGDCTGAASCGRRPGRPIGERRCERGDREEDAWRRHRQGEGDQVAASWGESGRGNEGPRHIKGNSYGEGGHRGRPEDNKGRGDEWSDTTRLRGGNGEGRGGTRREGLGREVIDYDVCHRRRSRTPERREQGVRRATRVSSPSPLPGPASRRSRESVLRSPSPKSRQPWSSSAPRAADLAYAGSNAGAADVPLEDCVSARVSRTASRLAPPVSLPAFAGGLPVTSVWAAAPEEDGGASVRTSAATLATAEGPSLVLPAPVFFDNTVNAAAARSGGPLLVAPNQLAAVGVVPGTAAPIAFASAAPPGCFWAFSPAGVALPLSTLNTSAGAPRGDDEGEQGRGRSEALPGQDCRETRGAARVGSPRDDYGAGDRRERRVRRKEGSLPLDRERGGDARALRGRSEGERVGGSRAGVRGGGPSRGGMGSWLKRWEDRASGASSSAFRHSVRGRRDDRRLSPDRYSSEGSPGFREPREGGPYFLERGGRQAGPRGGVERPRRCVDDTRGGSAGGAVAGNEQERYRSYRRDSAGQEGERESRGWPGERVRGSRCERRAGRSDDEGERGRGTGDRHVPWYARASRYSSSLRPVARPHLASSPVPHCSSHVPVLRKAAKESLRATFRRFVLRIGEASGHAAAAALPAACPPGSSPPVNRLAPQASHDDKSGGNHHGSCVSFASVGPPPSGDEATPSPKSQRRVPGDKEVAEPESAKPGRGDAEKNIGQRERHAVPSRGEGDSADPVAPKERDPPTRRSTAEEHGSPVERREGHCTEGAEGVGLSPALEGQVSQPQSASATCRHAEEEDLETCEAKEASKTGETDPQGATHTLTERAQQTTAEVCGKQREPQSSFPAHHERAEPEPPRVAILLTSLPNLRLAPLHRMITTHYKMHEAASSLLLLATSPSTGRCRGYGVLLLQSFAAAERIFRAPLFTWRAAGGDGRPGGCRIPSRASAASASSLSLCAACAPSARRLRSAQLGAAPPPALERGRPRLRAASADGVRKRRCARLLPSRAADLRTEVQRPRRSPFRGGSPREGGGRGKGGSADTDGRARPGAHARRGGREAGRLGGERGGGPGKGEEPDREKQPLCDRAVKLHLLVSPTLQLQFNARIAELLTPATWSRCFSSSLWTQLFESIFVRPASLSVCPSAASPSSSAGSPSLSCSQGEGDASGAALKTTRSAAEVAEFERGEESLGQPDASLLRKGVTYFRRPASLSLECQELERLGATAAAVSALLQTNVYATSKRVYVNLPHASVHALLLRAAGLPADMPFFAAGEAATQRTSDSGKADERESGVAKSELEPVRQSQKEGEGHPRRGGDSPGPTRQTAKSSESASPPGIRGAQGEGGGAPTGPEGHDAGAAAPGKTVSAGDTRAESREADCETPQRSRRPSESGPGHEAGRCRKRPRSETGGIDWCVLEMLQHGCRPITFSMGDEGARYSIEPLPKATDDWYPWHVKYYEAAGPAARLSQAVGDALDALLRTLVEQDRYPIEYLAFEGVHFGNAWLTPPPAAAGAWPIADLSGLELGRAARACQRSKAAPLRWGEALEKTLLPHVLLVRGLPNAVAERVLQSLEEMTVELWGSWLVNRETTTGAPKGRASASSAPRSSPLVSLDARKATEVVEQELWGWQLFDFPETRMLRGDGFLLLPSCLDAKTALSLLSAWVLPRCEDRDSSAATPFSVRAGKPADLSPEPVSPLLLPLLSRAAPPSAPHVFAVMPFEVSSHLKSRDLPFLVALINSVLRHLLHRCVASSACCCSLLCAEGEEAGERMCCSCASCLPKNRARVKMPGGAHVPDEETAAPRSPAPTKNDSDVKAEKRRIEAHPASPGFGGRCEASGTGVPTQPCACCCCVEEVGHTSLQSAEESLSAKLIRQRRRRRTALGTAQVARGWMVGMPPLQVRPALPFRMPYAPLITTRTHLDKKRDTEDGRRDPEEDDFLPAPVCGAEHMIESLFFSLEAFFQLPLLQPFFSVRTADECRELAAAMGAGEAAEARGMRETEEARAEDGASMTGDDEEEGEMEEEEESNDDVWHLQKRENRWRRIGSDALQTLASQHEERSAASVSKRVCAFHSGPGALPDDSGHHSESSGLSEETGNSEALRGPREAAAETRGECSAVIGASRAEGNEEEAPKQETPGTHEANGSENERGISTLLKEAGAQEATVKSEPSAGQQNPGEGTQTTSSTDSHQRGAVEADCGSSVAASASLEGGRETGGCDPGGGEVASRKGKKLLVRLDARPTLEDAHSIRITSEALTSLEAAGKFRFLPLSVLFFTPNFRSNFEQGFFPSHAQPDAADSPRFGRSQQRYSPKRDEVRRARRSGSPRRVAWSSLRRPERQCGTPVPADSRDKNASEIPAAMDFKAEALRDAKTQPHSVKKVADDGVAAVPVVPHQGIEGKTGNKVQKRVTEVKIEAELGDPRQSLRSVAPAEEAQNSATRPHCAPECEVSERGDVPQAPTPDSAEAEEPGSTTETAGRSVLPENVEPGNEMQLPSKAHTESASLQMPGSQRATPAACSAEGEQHT</sequence>
<feature type="compositionally biased region" description="Basic and acidic residues" evidence="1">
    <location>
        <begin position="1367"/>
        <end position="1401"/>
    </location>
</feature>
<feature type="compositionally biased region" description="Basic and acidic residues" evidence="1">
    <location>
        <begin position="208"/>
        <end position="219"/>
    </location>
</feature>
<accession>A0A2A9MLS9</accession>
<feature type="compositionally biased region" description="Basic and acidic residues" evidence="1">
    <location>
        <begin position="1455"/>
        <end position="1474"/>
    </location>
</feature>
<feature type="region of interest" description="Disordered" evidence="1">
    <location>
        <begin position="2494"/>
        <end position="2605"/>
    </location>
</feature>
<feature type="region of interest" description="Disordered" evidence="1">
    <location>
        <begin position="1"/>
        <end position="193"/>
    </location>
</feature>
<feature type="compositionally biased region" description="Basic and acidic residues" evidence="1">
    <location>
        <begin position="2074"/>
        <end position="2089"/>
    </location>
</feature>
<dbReference type="EMBL" id="NWUJ01000003">
    <property type="protein sequence ID" value="PFH36647.1"/>
    <property type="molecule type" value="Genomic_DNA"/>
</dbReference>
<feature type="region of interest" description="Disordered" evidence="1">
    <location>
        <begin position="1093"/>
        <end position="1168"/>
    </location>
</feature>
<feature type="compositionally biased region" description="Basic and acidic residues" evidence="1">
    <location>
        <begin position="417"/>
        <end position="429"/>
    </location>
</feature>
<feature type="region of interest" description="Disordered" evidence="1">
    <location>
        <begin position="1870"/>
        <end position="1907"/>
    </location>
</feature>
<feature type="region of interest" description="Disordered" evidence="1">
    <location>
        <begin position="2371"/>
        <end position="2434"/>
    </location>
</feature>
<feature type="compositionally biased region" description="Basic and acidic residues" evidence="1">
    <location>
        <begin position="2001"/>
        <end position="2016"/>
    </location>
</feature>
<feature type="region of interest" description="Disordered" evidence="1">
    <location>
        <begin position="725"/>
        <end position="942"/>
    </location>
</feature>
<feature type="compositionally biased region" description="Polar residues" evidence="1">
    <location>
        <begin position="868"/>
        <end position="877"/>
    </location>
</feature>
<feature type="compositionally biased region" description="Basic and acidic residues" evidence="1">
    <location>
        <begin position="436"/>
        <end position="493"/>
    </location>
</feature>
<proteinExistence type="predicted"/>
<reference evidence="2 3" key="1">
    <citation type="submission" date="2017-09" db="EMBL/GenBank/DDBJ databases">
        <title>Genome sequencing of Besnoitia besnoiti strain Bb-Ger1.</title>
        <authorList>
            <person name="Schares G."/>
            <person name="Venepally P."/>
            <person name="Lorenzi H.A."/>
        </authorList>
    </citation>
    <scope>NUCLEOTIDE SEQUENCE [LARGE SCALE GENOMIC DNA]</scope>
    <source>
        <strain evidence="2 3">Bb-Ger1</strain>
    </source>
</reference>
<feature type="compositionally biased region" description="Polar residues" evidence="1">
    <location>
        <begin position="904"/>
        <end position="919"/>
    </location>
</feature>
<feature type="compositionally biased region" description="Polar residues" evidence="1">
    <location>
        <begin position="248"/>
        <end position="259"/>
    </location>
</feature>
<feature type="compositionally biased region" description="Basic and acidic residues" evidence="1">
    <location>
        <begin position="781"/>
        <end position="811"/>
    </location>
</feature>
<feature type="compositionally biased region" description="Basic and acidic residues" evidence="1">
    <location>
        <begin position="1159"/>
        <end position="1168"/>
    </location>
</feature>
<feature type="region of interest" description="Disordered" evidence="1">
    <location>
        <begin position="2000"/>
        <end position="2020"/>
    </location>
</feature>
<feature type="region of interest" description="Disordered" evidence="1">
    <location>
        <begin position="1058"/>
        <end position="1081"/>
    </location>
</feature>
<keyword evidence="3" id="KW-1185">Reference proteome</keyword>
<feature type="compositionally biased region" description="Low complexity" evidence="1">
    <location>
        <begin position="2170"/>
        <end position="2181"/>
    </location>
</feature>
<feature type="compositionally biased region" description="Gly residues" evidence="1">
    <location>
        <begin position="1424"/>
        <end position="1433"/>
    </location>
</feature>
<comment type="caution">
    <text evidence="2">The sequence shown here is derived from an EMBL/GenBank/DDBJ whole genome shotgun (WGS) entry which is preliminary data.</text>
</comment>
<evidence type="ECO:0000313" key="3">
    <source>
        <dbReference type="Proteomes" id="UP000224006"/>
    </source>
</evidence>
<feature type="compositionally biased region" description="Basic and acidic residues" evidence="1">
    <location>
        <begin position="2184"/>
        <end position="2195"/>
    </location>
</feature>
<feature type="compositionally biased region" description="Basic and acidic residues" evidence="1">
    <location>
        <begin position="534"/>
        <end position="547"/>
    </location>
</feature>
<evidence type="ECO:0000256" key="1">
    <source>
        <dbReference type="SAM" id="MobiDB-lite"/>
    </source>
</evidence>
<feature type="compositionally biased region" description="Gly residues" evidence="1">
    <location>
        <begin position="1115"/>
        <end position="1125"/>
    </location>
</feature>
<feature type="region of interest" description="Disordered" evidence="1">
    <location>
        <begin position="412"/>
        <end position="655"/>
    </location>
</feature>
<dbReference type="KEGG" id="bbes:BESB_048390"/>
<feature type="compositionally biased region" description="Basic and acidic residues" evidence="1">
    <location>
        <begin position="105"/>
        <end position="120"/>
    </location>
</feature>
<feature type="compositionally biased region" description="Basic and acidic residues" evidence="1">
    <location>
        <begin position="156"/>
        <end position="177"/>
    </location>
</feature>
<feature type="compositionally biased region" description="Low complexity" evidence="1">
    <location>
        <begin position="1230"/>
        <end position="1246"/>
    </location>
</feature>
<feature type="compositionally biased region" description="Polar residues" evidence="1">
    <location>
        <begin position="2252"/>
        <end position="2269"/>
    </location>
</feature>
<protein>
    <submittedName>
        <fullName evidence="2">Uncharacterized protein</fullName>
    </submittedName>
</protein>
<feature type="compositionally biased region" description="Basic and acidic residues" evidence="1">
    <location>
        <begin position="601"/>
        <end position="655"/>
    </location>
</feature>
<feature type="region of interest" description="Disordered" evidence="1">
    <location>
        <begin position="1362"/>
        <end position="1490"/>
    </location>
</feature>
<gene>
    <name evidence="2" type="ORF">BESB_048390</name>
</gene>
<feature type="compositionally biased region" description="Basic and acidic residues" evidence="1">
    <location>
        <begin position="1142"/>
        <end position="1151"/>
    </location>
</feature>
<feature type="region of interest" description="Disordered" evidence="1">
    <location>
        <begin position="2154"/>
        <end position="2310"/>
    </location>
</feature>
<evidence type="ECO:0000313" key="2">
    <source>
        <dbReference type="EMBL" id="PFH36647.1"/>
    </source>
</evidence>
<dbReference type="OrthoDB" id="348681at2759"/>
<feature type="compositionally biased region" description="Basic and acidic residues" evidence="1">
    <location>
        <begin position="76"/>
        <end position="90"/>
    </location>
</feature>
<dbReference type="VEuPathDB" id="ToxoDB:BESB_048390"/>